<gene>
    <name evidence="1" type="ORF">A2024_00395</name>
</gene>
<protein>
    <submittedName>
        <fullName evidence="1">Uncharacterized protein</fullName>
    </submittedName>
</protein>
<evidence type="ECO:0000313" key="2">
    <source>
        <dbReference type="Proteomes" id="UP000177230"/>
    </source>
</evidence>
<organism evidence="1 2">
    <name type="scientific">Candidatus Edwardsbacteria bacterium GWF2_54_11</name>
    <dbReference type="NCBI Taxonomy" id="1817851"/>
    <lineage>
        <taxon>Bacteria</taxon>
        <taxon>Candidatus Edwardsiibacteriota</taxon>
    </lineage>
</organism>
<dbReference type="Proteomes" id="UP000177230">
    <property type="component" value="Unassembled WGS sequence"/>
</dbReference>
<dbReference type="AlphaFoldDB" id="A0A1F5RE07"/>
<name>A0A1F5RE07_9BACT</name>
<accession>A0A1F5RE07</accession>
<reference evidence="1 2" key="1">
    <citation type="journal article" date="2016" name="Nat. Commun.">
        <title>Thousands of microbial genomes shed light on interconnected biogeochemical processes in an aquifer system.</title>
        <authorList>
            <person name="Anantharaman K."/>
            <person name="Brown C.T."/>
            <person name="Hug L.A."/>
            <person name="Sharon I."/>
            <person name="Castelle C.J."/>
            <person name="Probst A.J."/>
            <person name="Thomas B.C."/>
            <person name="Singh A."/>
            <person name="Wilkins M.J."/>
            <person name="Karaoz U."/>
            <person name="Brodie E.L."/>
            <person name="Williams K.H."/>
            <person name="Hubbard S.S."/>
            <person name="Banfield J.F."/>
        </authorList>
    </citation>
    <scope>NUCLEOTIDE SEQUENCE [LARGE SCALE GENOMIC DNA]</scope>
</reference>
<comment type="caution">
    <text evidence="1">The sequence shown here is derived from an EMBL/GenBank/DDBJ whole genome shotgun (WGS) entry which is preliminary data.</text>
</comment>
<dbReference type="EMBL" id="MFFM01000033">
    <property type="protein sequence ID" value="OGF12676.1"/>
    <property type="molecule type" value="Genomic_DNA"/>
</dbReference>
<sequence>MADQVQFDFICVDSDTNQQHVLYSGTINKGLMGGFTTAGEFSASYRMGRYYILLDRQYTKELRIDHSSSGADLTYKYEDVRDFLGFMGKVALAVKLEIDGAGKRQTCEYHYKIQM</sequence>
<evidence type="ECO:0000313" key="1">
    <source>
        <dbReference type="EMBL" id="OGF12676.1"/>
    </source>
</evidence>
<proteinExistence type="predicted"/>